<evidence type="ECO:0000313" key="1">
    <source>
        <dbReference type="EMBL" id="MDU0206411.1"/>
    </source>
</evidence>
<comment type="caution">
    <text evidence="1">The sequence shown here is derived from an EMBL/GenBank/DDBJ whole genome shotgun (WGS) entry which is preliminary data.</text>
</comment>
<dbReference type="RefSeq" id="WP_315956206.1">
    <property type="nucleotide sequence ID" value="NZ_JAWCUD010000025.1"/>
</dbReference>
<protein>
    <recommendedName>
        <fullName evidence="3">YopX protein domain-containing protein</fullName>
    </recommendedName>
</protein>
<gene>
    <name evidence="1" type="ORF">RQP52_35685</name>
</gene>
<keyword evidence="2" id="KW-1185">Reference proteome</keyword>
<proteinExistence type="predicted"/>
<accession>A0ABU3RQ20</accession>
<dbReference type="Proteomes" id="UP001260980">
    <property type="component" value="Unassembled WGS sequence"/>
</dbReference>
<organism evidence="1 2">
    <name type="scientific">Paenibacillus violae</name>
    <dbReference type="NCBI Taxonomy" id="3077234"/>
    <lineage>
        <taxon>Bacteria</taxon>
        <taxon>Bacillati</taxon>
        <taxon>Bacillota</taxon>
        <taxon>Bacilli</taxon>
        <taxon>Bacillales</taxon>
        <taxon>Paenibacillaceae</taxon>
        <taxon>Paenibacillus</taxon>
    </lineage>
</organism>
<dbReference type="EMBL" id="JAWCUD010000025">
    <property type="protein sequence ID" value="MDU0206411.1"/>
    <property type="molecule type" value="Genomic_DNA"/>
</dbReference>
<sequence length="178" mass="21128">MIVQSISLLWGKKTRGAPYSTLRNQYNKSFSIPESMINYKFDSKIPFQKIDLIQNDQGIIIKNNKVEYVDANLCDWKIGCTEIQRKEELLLVFFKYTNYCGKPIRYDSKHNYLSEKAFELNINEYGRIIYNGRLVNHDTGEWIYQLNILNVYNSNCNNKEVLVEKMPLKEYKQLEILF</sequence>
<name>A0ABU3RQ20_9BACL</name>
<evidence type="ECO:0000313" key="2">
    <source>
        <dbReference type="Proteomes" id="UP001260980"/>
    </source>
</evidence>
<reference evidence="1 2" key="1">
    <citation type="submission" date="2023-10" db="EMBL/GenBank/DDBJ databases">
        <title>Paenibacillus strain PFR10 Genome sequencing and assembly.</title>
        <authorList>
            <person name="Kim I."/>
        </authorList>
    </citation>
    <scope>NUCLEOTIDE SEQUENCE [LARGE SCALE GENOMIC DNA]</scope>
    <source>
        <strain evidence="1 2">PFR10</strain>
    </source>
</reference>
<evidence type="ECO:0008006" key="3">
    <source>
        <dbReference type="Google" id="ProtNLM"/>
    </source>
</evidence>